<evidence type="ECO:0000259" key="2">
    <source>
        <dbReference type="PROSITE" id="PS51109"/>
    </source>
</evidence>
<dbReference type="SUPFAM" id="SSF50685">
    <property type="entry name" value="Barwin-like endoglucanases"/>
    <property type="match status" value="1"/>
</dbReference>
<dbReference type="RefSeq" id="WP_165916229.1">
    <property type="nucleotide sequence ID" value="NZ_SLWV01000004.1"/>
</dbReference>
<evidence type="ECO:0000313" key="3">
    <source>
        <dbReference type="EMBL" id="TCO78638.1"/>
    </source>
</evidence>
<keyword evidence="1" id="KW-0732">Signal</keyword>
<dbReference type="InterPro" id="IPR007137">
    <property type="entry name" value="DUF348"/>
</dbReference>
<dbReference type="InterPro" id="IPR051933">
    <property type="entry name" value="Resuscitation_pf_RpfB"/>
</dbReference>
<accession>A0A4R2L7I6</accession>
<dbReference type="Proteomes" id="UP000294919">
    <property type="component" value="Unassembled WGS sequence"/>
</dbReference>
<dbReference type="PANTHER" id="PTHR39160:SF4">
    <property type="entry name" value="RESUSCITATION-PROMOTING FACTOR RPFB"/>
    <property type="match status" value="1"/>
</dbReference>
<dbReference type="GO" id="GO:0009254">
    <property type="term" value="P:peptidoglycan turnover"/>
    <property type="evidence" value="ECO:0007669"/>
    <property type="project" value="InterPro"/>
</dbReference>
<dbReference type="PANTHER" id="PTHR39160">
    <property type="entry name" value="CELL WALL-BINDING PROTEIN YOCH"/>
    <property type="match status" value="1"/>
</dbReference>
<sequence>METHFKNIKLLIKRNFMILGIVLLIGMLCGSFALKKEIVIKDGEKQVKVEVFFSNVADAIKKGNIALNDHDQVSIPLKSKVKDGMTVTVQRAYPVNIQADGELVEVMTANEKTEDILKEYAIPIGEKDKIEPARDEKINKYETITIVRVNEKIVAEKEEIPFESMIQYNNTLDQGKVNIIQKGKNGEREVKYKVVYEDGKEVFKELTEEKILKSPEKEIVEKGTAMVVATSRGNIRVEKTIKMTATAYDATFESCGKHPGDKNYGITRSGTKVKPGVVAVDPNVIPLGSKLYVKSLDGSKDYGIASAEDTGGAIKGNRIDLYFESPKDVKKYGKRKVVVYVLQ</sequence>
<dbReference type="GO" id="GO:0019867">
    <property type="term" value="C:outer membrane"/>
    <property type="evidence" value="ECO:0007669"/>
    <property type="project" value="InterPro"/>
</dbReference>
<feature type="domain" description="G5" evidence="2">
    <location>
        <begin position="146"/>
        <end position="226"/>
    </location>
</feature>
<dbReference type="Gene3D" id="2.20.230.10">
    <property type="entry name" value="Resuscitation-promoting factor rpfb"/>
    <property type="match status" value="1"/>
</dbReference>
<dbReference type="EMBL" id="SLWV01000004">
    <property type="protein sequence ID" value="TCO78638.1"/>
    <property type="molecule type" value="Genomic_DNA"/>
</dbReference>
<dbReference type="SMART" id="SM01208">
    <property type="entry name" value="G5"/>
    <property type="match status" value="1"/>
</dbReference>
<dbReference type="Pfam" id="PF07501">
    <property type="entry name" value="G5"/>
    <property type="match status" value="1"/>
</dbReference>
<dbReference type="InterPro" id="IPR036908">
    <property type="entry name" value="RlpA-like_sf"/>
</dbReference>
<evidence type="ECO:0000313" key="4">
    <source>
        <dbReference type="Proteomes" id="UP000294919"/>
    </source>
</evidence>
<organism evidence="3 4">
    <name type="scientific">Marinisporobacter balticus</name>
    <dbReference type="NCBI Taxonomy" id="2018667"/>
    <lineage>
        <taxon>Bacteria</taxon>
        <taxon>Bacillati</taxon>
        <taxon>Bacillota</taxon>
        <taxon>Clostridia</taxon>
        <taxon>Peptostreptococcales</taxon>
        <taxon>Thermotaleaceae</taxon>
        <taxon>Marinisporobacter</taxon>
    </lineage>
</organism>
<dbReference type="Pfam" id="PF06725">
    <property type="entry name" value="3D"/>
    <property type="match status" value="1"/>
</dbReference>
<dbReference type="Gene3D" id="2.40.40.10">
    <property type="entry name" value="RlpA-like domain"/>
    <property type="match status" value="1"/>
</dbReference>
<dbReference type="GO" id="GO:0004553">
    <property type="term" value="F:hydrolase activity, hydrolyzing O-glycosyl compounds"/>
    <property type="evidence" value="ECO:0007669"/>
    <property type="project" value="InterPro"/>
</dbReference>
<dbReference type="Pfam" id="PF03990">
    <property type="entry name" value="DUF348"/>
    <property type="match status" value="2"/>
</dbReference>
<proteinExistence type="predicted"/>
<protein>
    <submittedName>
        <fullName evidence="3">Uncharacterized protein DUF348</fullName>
    </submittedName>
</protein>
<gene>
    <name evidence="3" type="ORF">EV214_10421</name>
</gene>
<evidence type="ECO:0000256" key="1">
    <source>
        <dbReference type="ARBA" id="ARBA00022729"/>
    </source>
</evidence>
<keyword evidence="4" id="KW-1185">Reference proteome</keyword>
<dbReference type="InterPro" id="IPR011098">
    <property type="entry name" value="G5_dom"/>
</dbReference>
<name>A0A4R2L7I6_9FIRM</name>
<reference evidence="3 4" key="1">
    <citation type="submission" date="2019-03" db="EMBL/GenBank/DDBJ databases">
        <title>Genomic Encyclopedia of Type Strains, Phase IV (KMG-IV): sequencing the most valuable type-strain genomes for metagenomic binning, comparative biology and taxonomic classification.</title>
        <authorList>
            <person name="Goeker M."/>
        </authorList>
    </citation>
    <scope>NUCLEOTIDE SEQUENCE [LARGE SCALE GENOMIC DNA]</scope>
    <source>
        <strain evidence="3 4">DSM 102940</strain>
    </source>
</reference>
<dbReference type="InterPro" id="IPR010611">
    <property type="entry name" value="3D_dom"/>
</dbReference>
<dbReference type="AlphaFoldDB" id="A0A4R2L7I6"/>
<comment type="caution">
    <text evidence="3">The sequence shown here is derived from an EMBL/GenBank/DDBJ whole genome shotgun (WGS) entry which is preliminary data.</text>
</comment>
<dbReference type="CDD" id="cd22786">
    <property type="entry name" value="DPBB_YuiC-like"/>
    <property type="match status" value="1"/>
</dbReference>
<dbReference type="PROSITE" id="PS51109">
    <property type="entry name" value="G5"/>
    <property type="match status" value="1"/>
</dbReference>